<dbReference type="InterPro" id="IPR014036">
    <property type="entry name" value="DeoR-like_C"/>
</dbReference>
<keyword evidence="7" id="KW-1185">Reference proteome</keyword>
<gene>
    <name evidence="6" type="ORF">EU557_23145</name>
</gene>
<dbReference type="InterPro" id="IPR036390">
    <property type="entry name" value="WH_DNA-bd_sf"/>
</dbReference>
<dbReference type="InterPro" id="IPR050313">
    <property type="entry name" value="Carb_Metab_HTH_regulators"/>
</dbReference>
<protein>
    <submittedName>
        <fullName evidence="6">DeoR/GlpR transcriptional regulator</fullName>
    </submittedName>
</protein>
<keyword evidence="3" id="KW-0238">DNA-binding</keyword>
<dbReference type="Gene3D" id="1.10.10.10">
    <property type="entry name" value="Winged helix-like DNA-binding domain superfamily/Winged helix DNA-binding domain"/>
    <property type="match status" value="1"/>
</dbReference>
<dbReference type="SMART" id="SM00420">
    <property type="entry name" value="HTH_DEOR"/>
    <property type="match status" value="1"/>
</dbReference>
<comment type="caution">
    <text evidence="6">The sequence shown here is derived from an EMBL/GenBank/DDBJ whole genome shotgun (WGS) entry which is preliminary data.</text>
</comment>
<dbReference type="GO" id="GO:0003677">
    <property type="term" value="F:DNA binding"/>
    <property type="evidence" value="ECO:0007669"/>
    <property type="project" value="UniProtKB-KW"/>
</dbReference>
<reference evidence="6 7" key="1">
    <citation type="submission" date="2019-04" db="EMBL/GenBank/DDBJ databases">
        <authorList>
            <person name="Feng G."/>
            <person name="Zhang J."/>
            <person name="Zhu H."/>
        </authorList>
    </citation>
    <scope>NUCLEOTIDE SEQUENCE [LARGE SCALE GENOMIC DNA]</scope>
    <source>
        <strain evidence="6 7">JCM 19491</strain>
    </source>
</reference>
<dbReference type="EMBL" id="SRKZ01000008">
    <property type="protein sequence ID" value="TGD77671.1"/>
    <property type="molecule type" value="Genomic_DNA"/>
</dbReference>
<feature type="domain" description="HTH deoR-type" evidence="5">
    <location>
        <begin position="3"/>
        <end position="58"/>
    </location>
</feature>
<name>A0A4Z0MDT5_9BACT</name>
<organism evidence="6 7">
    <name type="scientific">Hymenobacter wooponensis</name>
    <dbReference type="NCBI Taxonomy" id="1525360"/>
    <lineage>
        <taxon>Bacteria</taxon>
        <taxon>Pseudomonadati</taxon>
        <taxon>Bacteroidota</taxon>
        <taxon>Cytophagia</taxon>
        <taxon>Cytophagales</taxon>
        <taxon>Hymenobacteraceae</taxon>
        <taxon>Hymenobacter</taxon>
    </lineage>
</organism>
<dbReference type="PRINTS" id="PR00037">
    <property type="entry name" value="HTHLACR"/>
</dbReference>
<dbReference type="Pfam" id="PF00455">
    <property type="entry name" value="DeoRC"/>
    <property type="match status" value="1"/>
</dbReference>
<dbReference type="PANTHER" id="PTHR30363:SF4">
    <property type="entry name" value="GLYCEROL-3-PHOSPHATE REGULON REPRESSOR"/>
    <property type="match status" value="1"/>
</dbReference>
<dbReference type="SMART" id="SM01134">
    <property type="entry name" value="DeoRC"/>
    <property type="match status" value="1"/>
</dbReference>
<dbReference type="PROSITE" id="PS51000">
    <property type="entry name" value="HTH_DEOR_2"/>
    <property type="match status" value="1"/>
</dbReference>
<dbReference type="InterPro" id="IPR037171">
    <property type="entry name" value="NagB/RpiA_transferase-like"/>
</dbReference>
<keyword evidence="1" id="KW-0678">Repressor</keyword>
<dbReference type="InterPro" id="IPR036388">
    <property type="entry name" value="WH-like_DNA-bd_sf"/>
</dbReference>
<evidence type="ECO:0000259" key="5">
    <source>
        <dbReference type="PROSITE" id="PS51000"/>
    </source>
</evidence>
<dbReference type="SUPFAM" id="SSF46785">
    <property type="entry name" value="Winged helix' DNA-binding domain"/>
    <property type="match status" value="1"/>
</dbReference>
<dbReference type="PANTHER" id="PTHR30363">
    <property type="entry name" value="HTH-TYPE TRANSCRIPTIONAL REGULATOR SRLR-RELATED"/>
    <property type="match status" value="1"/>
</dbReference>
<dbReference type="Proteomes" id="UP000298284">
    <property type="component" value="Unassembled WGS sequence"/>
</dbReference>
<dbReference type="RefSeq" id="WP_135532857.1">
    <property type="nucleotide sequence ID" value="NZ_SRKZ01000008.1"/>
</dbReference>
<dbReference type="Pfam" id="PF08220">
    <property type="entry name" value="HTH_DeoR"/>
    <property type="match status" value="1"/>
</dbReference>
<dbReference type="InterPro" id="IPR001034">
    <property type="entry name" value="DeoR_HTH"/>
</dbReference>
<keyword evidence="4" id="KW-0804">Transcription</keyword>
<keyword evidence="2" id="KW-0805">Transcription regulation</keyword>
<dbReference type="OrthoDB" id="9797223at2"/>
<evidence type="ECO:0000313" key="6">
    <source>
        <dbReference type="EMBL" id="TGD77671.1"/>
    </source>
</evidence>
<evidence type="ECO:0000256" key="3">
    <source>
        <dbReference type="ARBA" id="ARBA00023125"/>
    </source>
</evidence>
<evidence type="ECO:0000256" key="1">
    <source>
        <dbReference type="ARBA" id="ARBA00022491"/>
    </source>
</evidence>
<dbReference type="SUPFAM" id="SSF100950">
    <property type="entry name" value="NagB/RpiA/CoA transferase-like"/>
    <property type="match status" value="1"/>
</dbReference>
<evidence type="ECO:0000256" key="2">
    <source>
        <dbReference type="ARBA" id="ARBA00023015"/>
    </source>
</evidence>
<dbReference type="AlphaFoldDB" id="A0A4Z0MDT5"/>
<sequence>MLKEERFDFILKALQAANKVSFETVASQLQVSEDTIRRDIEALSRSGLLVKVRGGAISPAVNPLSFQDREGLFSDAKQRIALKVQPLLQRAQTVFLDGGTTMLAVAASLPKAAHLRIVTNNLALVPLLSAHPHVELLLLGGTYNRLTQTTLGIHTGLEAQKYRADLYLLGSCAIDSERGVTASVHEDGEMKRVFLRAAHKTVALANQEKLGTSDFFHVCDLSSLDGLITDLPSDDPRLDPYRNHGLEIR</sequence>
<proteinExistence type="predicted"/>
<accession>A0A4Z0MDT5</accession>
<dbReference type="InterPro" id="IPR018356">
    <property type="entry name" value="Tscrpt_reg_HTH_DeoR_CS"/>
</dbReference>
<dbReference type="GO" id="GO:0003700">
    <property type="term" value="F:DNA-binding transcription factor activity"/>
    <property type="evidence" value="ECO:0007669"/>
    <property type="project" value="InterPro"/>
</dbReference>
<evidence type="ECO:0000313" key="7">
    <source>
        <dbReference type="Proteomes" id="UP000298284"/>
    </source>
</evidence>
<evidence type="ECO:0000256" key="4">
    <source>
        <dbReference type="ARBA" id="ARBA00023163"/>
    </source>
</evidence>
<dbReference type="PROSITE" id="PS00894">
    <property type="entry name" value="HTH_DEOR_1"/>
    <property type="match status" value="1"/>
</dbReference>